<dbReference type="HAMAP" id="MF_01023">
    <property type="entry name" value="HisC_aminotrans_2"/>
    <property type="match status" value="1"/>
</dbReference>
<evidence type="ECO:0000256" key="2">
    <source>
        <dbReference type="ARBA" id="ARBA00005011"/>
    </source>
</evidence>
<dbReference type="GO" id="GO:0004400">
    <property type="term" value="F:histidinol-phosphate transaminase activity"/>
    <property type="evidence" value="ECO:0007669"/>
    <property type="project" value="UniProtKB-UniRule"/>
</dbReference>
<dbReference type="InterPro" id="IPR015421">
    <property type="entry name" value="PyrdxlP-dep_Trfase_major"/>
</dbReference>
<dbReference type="OrthoDB" id="9813612at2"/>
<dbReference type="NCBIfam" id="TIGR01141">
    <property type="entry name" value="hisC"/>
    <property type="match status" value="1"/>
</dbReference>
<proteinExistence type="inferred from homology"/>
<evidence type="ECO:0000256" key="7">
    <source>
        <dbReference type="ARBA" id="ARBA00022679"/>
    </source>
</evidence>
<organism evidence="13 14">
    <name type="scientific">Brumicola pallidula DSM 14239 = ACAM 615</name>
    <dbReference type="NCBI Taxonomy" id="1121922"/>
    <lineage>
        <taxon>Bacteria</taxon>
        <taxon>Pseudomonadati</taxon>
        <taxon>Pseudomonadota</taxon>
        <taxon>Gammaproteobacteria</taxon>
        <taxon>Alteromonadales</taxon>
        <taxon>Alteromonadaceae</taxon>
        <taxon>Brumicola</taxon>
    </lineage>
</organism>
<reference evidence="14" key="1">
    <citation type="journal article" date="2014" name="Environ. Microbiol.">
        <title>Comparative genomics of the marine bacterial genus Glaciecola reveals the high degree of genomic diversity and genomic characteristic for cold adaptation.</title>
        <authorList>
            <person name="Qin Q.L."/>
            <person name="Xie B.B."/>
            <person name="Yu Y."/>
            <person name="Shu Y.L."/>
            <person name="Rong J.C."/>
            <person name="Zhang Y.J."/>
            <person name="Zhao D.L."/>
            <person name="Chen X.L."/>
            <person name="Zhang X.Y."/>
            <person name="Chen B."/>
            <person name="Zhou B.C."/>
            <person name="Zhang Y.Z."/>
        </authorList>
    </citation>
    <scope>NUCLEOTIDE SEQUENCE [LARGE SCALE GENOMIC DNA]</scope>
    <source>
        <strain evidence="14">ACAM 615</strain>
    </source>
</reference>
<comment type="pathway">
    <text evidence="2 11">Amino-acid biosynthesis; L-histidine biosynthesis; L-histidine from 5-phospho-alpha-D-ribose 1-diphosphate: step 7/9.</text>
</comment>
<evidence type="ECO:0000256" key="9">
    <source>
        <dbReference type="ARBA" id="ARBA00023102"/>
    </source>
</evidence>
<evidence type="ECO:0000313" key="13">
    <source>
        <dbReference type="EMBL" id="GAC28483.1"/>
    </source>
</evidence>
<evidence type="ECO:0000256" key="3">
    <source>
        <dbReference type="ARBA" id="ARBA00007970"/>
    </source>
</evidence>
<dbReference type="GO" id="GO:0000105">
    <property type="term" value="P:L-histidine biosynthetic process"/>
    <property type="evidence" value="ECO:0007669"/>
    <property type="project" value="UniProtKB-UniRule"/>
</dbReference>
<dbReference type="Pfam" id="PF00155">
    <property type="entry name" value="Aminotran_1_2"/>
    <property type="match status" value="1"/>
</dbReference>
<evidence type="ECO:0000313" key="14">
    <source>
        <dbReference type="Proteomes" id="UP000006251"/>
    </source>
</evidence>
<comment type="subunit">
    <text evidence="4 11">Homodimer.</text>
</comment>
<dbReference type="InterPro" id="IPR005861">
    <property type="entry name" value="HisP_aminotrans"/>
</dbReference>
<dbReference type="InterPro" id="IPR001917">
    <property type="entry name" value="Aminotrans_II_pyridoxalP_BS"/>
</dbReference>
<comment type="cofactor">
    <cofactor evidence="1 11">
        <name>pyridoxal 5'-phosphate</name>
        <dbReference type="ChEBI" id="CHEBI:597326"/>
    </cofactor>
</comment>
<protein>
    <recommendedName>
        <fullName evidence="11">Histidinol-phosphate aminotransferase</fullName>
        <ecNumber evidence="11">2.6.1.9</ecNumber>
    </recommendedName>
    <alternativeName>
        <fullName evidence="11">Imidazole acetol-phosphate transaminase</fullName>
    </alternativeName>
</protein>
<name>K6ZHW2_9ALTE</name>
<dbReference type="Gene3D" id="3.90.1150.10">
    <property type="entry name" value="Aspartate Aminotransferase, domain 1"/>
    <property type="match status" value="1"/>
</dbReference>
<dbReference type="InterPro" id="IPR004839">
    <property type="entry name" value="Aminotransferase_I/II_large"/>
</dbReference>
<feature type="domain" description="Aminotransferase class I/classII large" evidence="12">
    <location>
        <begin position="50"/>
        <end position="367"/>
    </location>
</feature>
<comment type="similarity">
    <text evidence="3 11">Belongs to the class-II pyridoxal-phosphate-dependent aminotransferase family. Histidinol-phosphate aminotransferase subfamily.</text>
</comment>
<dbReference type="UniPathway" id="UPA00031">
    <property type="reaction ID" value="UER00012"/>
</dbReference>
<dbReference type="STRING" id="1121922.GCA_000428905_02871"/>
<dbReference type="AlphaFoldDB" id="K6ZHW2"/>
<dbReference type="InterPro" id="IPR015422">
    <property type="entry name" value="PyrdxlP-dep_Trfase_small"/>
</dbReference>
<dbReference type="Gene3D" id="3.40.640.10">
    <property type="entry name" value="Type I PLP-dependent aspartate aminotransferase-like (Major domain)"/>
    <property type="match status" value="1"/>
</dbReference>
<dbReference type="SUPFAM" id="SSF53383">
    <property type="entry name" value="PLP-dependent transferases"/>
    <property type="match status" value="1"/>
</dbReference>
<keyword evidence="7 11" id="KW-0808">Transferase</keyword>
<dbReference type="Proteomes" id="UP000006251">
    <property type="component" value="Unassembled WGS sequence"/>
</dbReference>
<dbReference type="GO" id="GO:0030170">
    <property type="term" value="F:pyridoxal phosphate binding"/>
    <property type="evidence" value="ECO:0007669"/>
    <property type="project" value="InterPro"/>
</dbReference>
<evidence type="ECO:0000256" key="4">
    <source>
        <dbReference type="ARBA" id="ARBA00011738"/>
    </source>
</evidence>
<evidence type="ECO:0000256" key="11">
    <source>
        <dbReference type="HAMAP-Rule" id="MF_01023"/>
    </source>
</evidence>
<keyword evidence="5 11" id="KW-0032">Aminotransferase</keyword>
<accession>K6ZHW2</accession>
<sequence>MSTEHKNRVSEINTTANWLSDLALDHVNALTPYESARRLFAGSGADTGQVWLNANESPFAGEYAVDSSVFNRYPDCQPDSVIKGYAKYANLKAAQTLVTRGADEGIELIIRAFCEPRKDSILICPPTYGMYAISAQTFNVGVQKSVLNDDFTLNIADILTYVGKVKAVFICSPNNPTGTSVSKQDIVTVLEAFKDQAIVVVDEAYIEFDIAQNQTDLLEQYEHLVILRTLSKAFALAGLRCGFTLASAAIVQTLLKVIAPYPIPAPVAQVASKALESDGLLKMHSDVDLLKAELIALREALTDIGDIQIVGNINANFVLFRTQRKTQLMAFLVKNKMLIRDQSKQINLNNCLRISIGTPEQNNTLLALIKAFFADGNQ</sequence>
<comment type="catalytic activity">
    <reaction evidence="10 11">
        <text>L-histidinol phosphate + 2-oxoglutarate = 3-(imidazol-4-yl)-2-oxopropyl phosphate + L-glutamate</text>
        <dbReference type="Rhea" id="RHEA:23744"/>
        <dbReference type="ChEBI" id="CHEBI:16810"/>
        <dbReference type="ChEBI" id="CHEBI:29985"/>
        <dbReference type="ChEBI" id="CHEBI:57766"/>
        <dbReference type="ChEBI" id="CHEBI:57980"/>
        <dbReference type="EC" id="2.6.1.9"/>
    </reaction>
</comment>
<keyword evidence="14" id="KW-1185">Reference proteome</keyword>
<comment type="caution">
    <text evidence="13">The sequence shown here is derived from an EMBL/GenBank/DDBJ whole genome shotgun (WGS) entry which is preliminary data.</text>
</comment>
<evidence type="ECO:0000256" key="5">
    <source>
        <dbReference type="ARBA" id="ARBA00022576"/>
    </source>
</evidence>
<dbReference type="CDD" id="cd00609">
    <property type="entry name" value="AAT_like"/>
    <property type="match status" value="1"/>
</dbReference>
<keyword evidence="9 11" id="KW-0368">Histidine biosynthesis</keyword>
<dbReference type="PANTHER" id="PTHR42885:SF2">
    <property type="entry name" value="HISTIDINOL-PHOSPHATE AMINOTRANSFERASE"/>
    <property type="match status" value="1"/>
</dbReference>
<keyword evidence="6 11" id="KW-0028">Amino-acid biosynthesis</keyword>
<dbReference type="EMBL" id="BAEQ01000024">
    <property type="protein sequence ID" value="GAC28483.1"/>
    <property type="molecule type" value="Genomic_DNA"/>
</dbReference>
<evidence type="ECO:0000259" key="12">
    <source>
        <dbReference type="Pfam" id="PF00155"/>
    </source>
</evidence>
<dbReference type="InterPro" id="IPR015424">
    <property type="entry name" value="PyrdxlP-dep_Trfase"/>
</dbReference>
<evidence type="ECO:0000256" key="8">
    <source>
        <dbReference type="ARBA" id="ARBA00022898"/>
    </source>
</evidence>
<dbReference type="EC" id="2.6.1.9" evidence="11"/>
<keyword evidence="8 11" id="KW-0663">Pyridoxal phosphate</keyword>
<feature type="modified residue" description="N6-(pyridoxal phosphate)lysine" evidence="11">
    <location>
        <position position="232"/>
    </location>
</feature>
<dbReference type="PANTHER" id="PTHR42885">
    <property type="entry name" value="HISTIDINOL-PHOSPHATE AMINOTRANSFERASE-RELATED"/>
    <property type="match status" value="1"/>
</dbReference>
<evidence type="ECO:0000256" key="10">
    <source>
        <dbReference type="ARBA" id="ARBA00047481"/>
    </source>
</evidence>
<evidence type="ECO:0000256" key="6">
    <source>
        <dbReference type="ARBA" id="ARBA00022605"/>
    </source>
</evidence>
<dbReference type="PROSITE" id="PS00599">
    <property type="entry name" value="AA_TRANSFER_CLASS_2"/>
    <property type="match status" value="1"/>
</dbReference>
<evidence type="ECO:0000256" key="1">
    <source>
        <dbReference type="ARBA" id="ARBA00001933"/>
    </source>
</evidence>
<dbReference type="RefSeq" id="WP_006010696.1">
    <property type="nucleotide sequence ID" value="NZ_AUAV01000015.1"/>
</dbReference>
<gene>
    <name evidence="11 13" type="primary">hisC</name>
    <name evidence="13" type="ORF">GPAL_1619</name>
</gene>